<organism evidence="1">
    <name type="scientific">Prunus dulcis</name>
    <name type="common">Almond</name>
    <name type="synonym">Amygdalus dulcis</name>
    <dbReference type="NCBI Taxonomy" id="3755"/>
    <lineage>
        <taxon>Eukaryota</taxon>
        <taxon>Viridiplantae</taxon>
        <taxon>Streptophyta</taxon>
        <taxon>Embryophyta</taxon>
        <taxon>Tracheophyta</taxon>
        <taxon>Spermatophyta</taxon>
        <taxon>Magnoliopsida</taxon>
        <taxon>eudicotyledons</taxon>
        <taxon>Gunneridae</taxon>
        <taxon>Pentapetalae</taxon>
        <taxon>rosids</taxon>
        <taxon>fabids</taxon>
        <taxon>Rosales</taxon>
        <taxon>Rosaceae</taxon>
        <taxon>Amygdaloideae</taxon>
        <taxon>Amygdaleae</taxon>
        <taxon>Prunus</taxon>
    </lineage>
</organism>
<dbReference type="EMBL" id="AP020692">
    <property type="protein sequence ID" value="BBN68264.1"/>
    <property type="molecule type" value="Genomic_DNA"/>
</dbReference>
<evidence type="ECO:0000313" key="1">
    <source>
        <dbReference type="EMBL" id="BBN68264.1"/>
    </source>
</evidence>
<dbReference type="AlphaFoldDB" id="A0A5H2XM72"/>
<name>A0A5H2XM72_PRUDU</name>
<sequence>MSEQRRGLLRFPGIPGRDYASLIQSLRLA</sequence>
<proteinExistence type="predicted"/>
<accession>A0A5H2XM72</accession>
<gene>
    <name evidence="1" type="ORF">Prudu_355S000100</name>
</gene>
<reference evidence="1" key="1">
    <citation type="journal article" date="2019" name="Science">
        <title>Mutation of a bHLH transcription factor allowed almond domestication.</title>
        <authorList>
            <person name="Sanchez-Perez R."/>
            <person name="Pavan S."/>
            <person name="Mazzeo R."/>
            <person name="Moldovan C."/>
            <person name="Aiese Cigliano R."/>
            <person name="Del Cueto J."/>
            <person name="Ricciardi F."/>
            <person name="Lotti C."/>
            <person name="Ricciardi L."/>
            <person name="Dicenta F."/>
            <person name="Lopez-Marques R.L."/>
            <person name="Lindberg Moller B."/>
        </authorList>
    </citation>
    <scope>NUCLEOTIDE SEQUENCE</scope>
</reference>
<feature type="non-terminal residue" evidence="1">
    <location>
        <position position="29"/>
    </location>
</feature>
<protein>
    <submittedName>
        <fullName evidence="1">Uncharacterized protein</fullName>
    </submittedName>
</protein>